<keyword evidence="1" id="KW-1133">Transmembrane helix</keyword>
<dbReference type="Proteomes" id="UP000543030">
    <property type="component" value="Unassembled WGS sequence"/>
</dbReference>
<evidence type="ECO:0000313" key="3">
    <source>
        <dbReference type="EMBL" id="MBB5192909.1"/>
    </source>
</evidence>
<name>A0A840RH05_9NEIS</name>
<keyword evidence="4" id="KW-1185">Reference proteome</keyword>
<feature type="domain" description="DUF4350" evidence="2">
    <location>
        <begin position="49"/>
        <end position="230"/>
    </location>
</feature>
<sequence length="397" mass="43418">MMDRRTLFVLALVGAVLGLGTWWFLTNMHEVTQQVRAPQGAAAQNNRWLAAGTLLQRTGLTVRYVEDATLAMPAAHDVLIVPVEDESVTVEVFNQQMNWLRLQGGTLILGVQGNEFVYRSLLRDAGITLSSSKQPTQDAPTLAGSVLPPGKVDRAQLQLKGLDYPLSLTRLPAKSLHVEHNAMVIGSDGPDGQTMIMQTRNSVFAFVASGQLFSNSLLNQEDHAELLWRLMYANGQPGTIWIVTGGRAPPWYVLLWRNLPGTLILSALALILLIVRSLPRFGPLAPEVQTVRRGLVEHLAASGRWLFRHDEANLIAACQASLRAALKRHQPRLALLPTPRLATMLARLSGKDEKDIALALSQGAGHDPRAFTQCIALLQSLTLMIENPAGPAYDHAD</sequence>
<dbReference type="RefSeq" id="WP_184102557.1">
    <property type="nucleotide sequence ID" value="NZ_JACHHN010000008.1"/>
</dbReference>
<feature type="transmembrane region" description="Helical" evidence="1">
    <location>
        <begin position="7"/>
        <end position="25"/>
    </location>
</feature>
<protein>
    <recommendedName>
        <fullName evidence="2">DUF4350 domain-containing protein</fullName>
    </recommendedName>
</protein>
<proteinExistence type="predicted"/>
<organism evidence="3 4">
    <name type="scientific">Silvimonas terrae</name>
    <dbReference type="NCBI Taxonomy" id="300266"/>
    <lineage>
        <taxon>Bacteria</taxon>
        <taxon>Pseudomonadati</taxon>
        <taxon>Pseudomonadota</taxon>
        <taxon>Betaproteobacteria</taxon>
        <taxon>Neisseriales</taxon>
        <taxon>Chitinibacteraceae</taxon>
        <taxon>Silvimonas</taxon>
    </lineage>
</organism>
<keyword evidence="1" id="KW-0472">Membrane</keyword>
<reference evidence="3 4" key="1">
    <citation type="submission" date="2020-08" db="EMBL/GenBank/DDBJ databases">
        <title>Genomic Encyclopedia of Type Strains, Phase IV (KMG-IV): sequencing the most valuable type-strain genomes for metagenomic binning, comparative biology and taxonomic classification.</title>
        <authorList>
            <person name="Goeker M."/>
        </authorList>
    </citation>
    <scope>NUCLEOTIDE SEQUENCE [LARGE SCALE GENOMIC DNA]</scope>
    <source>
        <strain evidence="3 4">DSM 18233</strain>
    </source>
</reference>
<evidence type="ECO:0000313" key="4">
    <source>
        <dbReference type="Proteomes" id="UP000543030"/>
    </source>
</evidence>
<evidence type="ECO:0000256" key="1">
    <source>
        <dbReference type="SAM" id="Phobius"/>
    </source>
</evidence>
<gene>
    <name evidence="3" type="ORF">HNQ50_003663</name>
</gene>
<dbReference type="AlphaFoldDB" id="A0A840RH05"/>
<accession>A0A840RH05</accession>
<keyword evidence="1" id="KW-0812">Transmembrane</keyword>
<dbReference type="EMBL" id="JACHHN010000008">
    <property type="protein sequence ID" value="MBB5192909.1"/>
    <property type="molecule type" value="Genomic_DNA"/>
</dbReference>
<evidence type="ECO:0000259" key="2">
    <source>
        <dbReference type="Pfam" id="PF14258"/>
    </source>
</evidence>
<dbReference type="Pfam" id="PF14258">
    <property type="entry name" value="DUF4350"/>
    <property type="match status" value="1"/>
</dbReference>
<comment type="caution">
    <text evidence="3">The sequence shown here is derived from an EMBL/GenBank/DDBJ whole genome shotgun (WGS) entry which is preliminary data.</text>
</comment>
<dbReference type="InterPro" id="IPR025646">
    <property type="entry name" value="DUF4350"/>
</dbReference>